<dbReference type="SUPFAM" id="SSF54593">
    <property type="entry name" value="Glyoxalase/Bleomycin resistance protein/Dihydroxybiphenyl dioxygenase"/>
    <property type="match status" value="1"/>
</dbReference>
<comment type="caution">
    <text evidence="2">The sequence shown here is derived from an EMBL/GenBank/DDBJ whole genome shotgun (WGS) entry which is preliminary data.</text>
</comment>
<dbReference type="Proteomes" id="UP001501243">
    <property type="component" value="Unassembled WGS sequence"/>
</dbReference>
<dbReference type="CDD" id="cd07263">
    <property type="entry name" value="VOC_like"/>
    <property type="match status" value="1"/>
</dbReference>
<reference evidence="3" key="1">
    <citation type="journal article" date="2019" name="Int. J. Syst. Evol. Microbiol.">
        <title>The Global Catalogue of Microorganisms (GCM) 10K type strain sequencing project: providing services to taxonomists for standard genome sequencing and annotation.</title>
        <authorList>
            <consortium name="The Broad Institute Genomics Platform"/>
            <consortium name="The Broad Institute Genome Sequencing Center for Infectious Disease"/>
            <person name="Wu L."/>
            <person name="Ma J."/>
        </authorList>
    </citation>
    <scope>NUCLEOTIDE SEQUENCE [LARGE SCALE GENOMIC DNA]</scope>
    <source>
        <strain evidence="3">JCM 17841</strain>
    </source>
</reference>
<protein>
    <submittedName>
        <fullName evidence="2">VOC family protein</fullName>
    </submittedName>
</protein>
<dbReference type="PROSITE" id="PS51819">
    <property type="entry name" value="VOC"/>
    <property type="match status" value="1"/>
</dbReference>
<name>A0ABP8Q9D3_9BACT</name>
<keyword evidence="3" id="KW-1185">Reference proteome</keyword>
<sequence>MQQQLAHVALVVRDYDEALAFYTRQLGFEVVADTPLGGGKRWVLVAPPGGQGGSALLLAQADGPEQLSRVGNQTGGRVFLFLTTDDFWRDYHAMQARGVHFHETPREEAYATVAVFEDLYGNLWDLLQPKPAVAA</sequence>
<feature type="domain" description="VOC" evidence="1">
    <location>
        <begin position="4"/>
        <end position="129"/>
    </location>
</feature>
<dbReference type="Pfam" id="PF00903">
    <property type="entry name" value="Glyoxalase"/>
    <property type="match status" value="1"/>
</dbReference>
<dbReference type="PANTHER" id="PTHR36437">
    <property type="entry name" value="GLYOXALASE/BLEOMYCIN RESISTANCE PROTEIN/DIOXYGENASE"/>
    <property type="match status" value="1"/>
</dbReference>
<gene>
    <name evidence="2" type="ORF">GCM10023172_16870</name>
</gene>
<dbReference type="EMBL" id="BAABGQ010000005">
    <property type="protein sequence ID" value="GAA4498961.1"/>
    <property type="molecule type" value="Genomic_DNA"/>
</dbReference>
<proteinExistence type="predicted"/>
<organism evidence="2 3">
    <name type="scientific">Hymenobacter ginsengisoli</name>
    <dbReference type="NCBI Taxonomy" id="1051626"/>
    <lineage>
        <taxon>Bacteria</taxon>
        <taxon>Pseudomonadati</taxon>
        <taxon>Bacteroidota</taxon>
        <taxon>Cytophagia</taxon>
        <taxon>Cytophagales</taxon>
        <taxon>Hymenobacteraceae</taxon>
        <taxon>Hymenobacter</taxon>
    </lineage>
</organism>
<dbReference type="PANTHER" id="PTHR36437:SF2">
    <property type="entry name" value="GLYOXALASE_BLEOMYCIN RESISTANCE PROTEIN_DIOXYGENASE"/>
    <property type="match status" value="1"/>
</dbReference>
<accession>A0ABP8Q9D3</accession>
<dbReference type="InterPro" id="IPR037523">
    <property type="entry name" value="VOC_core"/>
</dbReference>
<evidence type="ECO:0000313" key="2">
    <source>
        <dbReference type="EMBL" id="GAA4498961.1"/>
    </source>
</evidence>
<dbReference type="RefSeq" id="WP_208130640.1">
    <property type="nucleotide sequence ID" value="NZ_BAABGQ010000005.1"/>
</dbReference>
<evidence type="ECO:0000313" key="3">
    <source>
        <dbReference type="Proteomes" id="UP001501243"/>
    </source>
</evidence>
<dbReference type="InterPro" id="IPR004360">
    <property type="entry name" value="Glyas_Fos-R_dOase_dom"/>
</dbReference>
<evidence type="ECO:0000259" key="1">
    <source>
        <dbReference type="PROSITE" id="PS51819"/>
    </source>
</evidence>
<dbReference type="InterPro" id="IPR029068">
    <property type="entry name" value="Glyas_Bleomycin-R_OHBP_Dase"/>
</dbReference>
<dbReference type="Gene3D" id="3.10.180.10">
    <property type="entry name" value="2,3-Dihydroxybiphenyl 1,2-Dioxygenase, domain 1"/>
    <property type="match status" value="1"/>
</dbReference>